<dbReference type="InterPro" id="IPR036388">
    <property type="entry name" value="WH-like_DNA-bd_sf"/>
</dbReference>
<evidence type="ECO:0000259" key="6">
    <source>
        <dbReference type="Pfam" id="PF02631"/>
    </source>
</evidence>
<dbReference type="InterPro" id="IPR053924">
    <property type="entry name" value="RecX_HTH_2nd"/>
</dbReference>
<evidence type="ECO:0000259" key="7">
    <source>
        <dbReference type="Pfam" id="PF21981"/>
    </source>
</evidence>
<dbReference type="RefSeq" id="WP_085760418.1">
    <property type="nucleotide sequence ID" value="NZ_CP019343.1"/>
</dbReference>
<dbReference type="GO" id="GO:0005737">
    <property type="term" value="C:cytoplasm"/>
    <property type="evidence" value="ECO:0007669"/>
    <property type="project" value="UniProtKB-SubCell"/>
</dbReference>
<keyword evidence="9" id="KW-1185">Reference proteome</keyword>
<dbReference type="EMBL" id="CP019343">
    <property type="protein sequence ID" value="ARN76218.1"/>
    <property type="molecule type" value="Genomic_DNA"/>
</dbReference>
<evidence type="ECO:0000256" key="5">
    <source>
        <dbReference type="HAMAP-Rule" id="MF_01114"/>
    </source>
</evidence>
<dbReference type="Gene3D" id="1.10.10.10">
    <property type="entry name" value="Winged helix-like DNA-binding domain superfamily/Winged helix DNA-binding domain"/>
    <property type="match status" value="3"/>
</dbReference>
<evidence type="ECO:0000313" key="8">
    <source>
        <dbReference type="EMBL" id="ARN76218.1"/>
    </source>
</evidence>
<dbReference type="Proteomes" id="UP000193450">
    <property type="component" value="Chromosome"/>
</dbReference>
<dbReference type="KEGG" id="osg:BST96_20190"/>
<accession>A0A1X9NDU8</accession>
<dbReference type="PANTHER" id="PTHR33602:SF1">
    <property type="entry name" value="REGULATORY PROTEIN RECX FAMILY PROTEIN"/>
    <property type="match status" value="1"/>
</dbReference>
<proteinExistence type="inferred from homology"/>
<dbReference type="InterPro" id="IPR053925">
    <property type="entry name" value="RecX_HTH_3rd"/>
</dbReference>
<dbReference type="GO" id="GO:0006282">
    <property type="term" value="P:regulation of DNA repair"/>
    <property type="evidence" value="ECO:0007669"/>
    <property type="project" value="UniProtKB-UniRule"/>
</dbReference>
<keyword evidence="4 5" id="KW-0963">Cytoplasm</keyword>
<dbReference type="AlphaFoldDB" id="A0A1X9NDU8"/>
<dbReference type="HAMAP" id="MF_01114">
    <property type="entry name" value="RecX"/>
    <property type="match status" value="1"/>
</dbReference>
<comment type="function">
    <text evidence="5">Modulates RecA activity.</text>
</comment>
<gene>
    <name evidence="5" type="primary">recX</name>
    <name evidence="8" type="ORF">BST96_20190</name>
</gene>
<comment type="similarity">
    <text evidence="2 5">Belongs to the RecX family.</text>
</comment>
<dbReference type="Pfam" id="PF21981">
    <property type="entry name" value="RecX_HTH3"/>
    <property type="match status" value="1"/>
</dbReference>
<evidence type="ECO:0000256" key="4">
    <source>
        <dbReference type="ARBA" id="ARBA00022490"/>
    </source>
</evidence>
<feature type="domain" description="RecX second three-helical" evidence="6">
    <location>
        <begin position="72"/>
        <end position="111"/>
    </location>
</feature>
<evidence type="ECO:0000256" key="3">
    <source>
        <dbReference type="ARBA" id="ARBA00018111"/>
    </source>
</evidence>
<reference evidence="8 9" key="1">
    <citation type="submission" date="2016-11" db="EMBL/GenBank/DDBJ databases">
        <title>Trade-off between light-utilization and light-protection in marine flavobacteria.</title>
        <authorList>
            <person name="Kumagai Y."/>
        </authorList>
    </citation>
    <scope>NUCLEOTIDE SEQUENCE [LARGE SCALE GENOMIC DNA]</scope>
    <source>
        <strain evidence="8 9">NBRC 107125</strain>
    </source>
</reference>
<evidence type="ECO:0000256" key="2">
    <source>
        <dbReference type="ARBA" id="ARBA00009695"/>
    </source>
</evidence>
<dbReference type="Pfam" id="PF02631">
    <property type="entry name" value="RecX_HTH2"/>
    <property type="match status" value="1"/>
</dbReference>
<dbReference type="STRING" id="716816.BST96_20190"/>
<evidence type="ECO:0000313" key="9">
    <source>
        <dbReference type="Proteomes" id="UP000193450"/>
    </source>
</evidence>
<sequence length="164" mass="19206">MPVKPKEIKPVDIRRAAMDLLARREHAFQELVNKLSTKFLRYADYGYSFDKECLMELIADQIFTLKNENLQSDERFVESFINGRKSSGKGPLRIRRELEQKQVSSALINTYLEAVADEWHGLAQEVYLKKFGGQESKDFKEKAKRSRFLVYRGFSHELVRSIVR</sequence>
<evidence type="ECO:0000256" key="1">
    <source>
        <dbReference type="ARBA" id="ARBA00004496"/>
    </source>
</evidence>
<dbReference type="PANTHER" id="PTHR33602">
    <property type="entry name" value="REGULATORY PROTEIN RECX FAMILY PROTEIN"/>
    <property type="match status" value="1"/>
</dbReference>
<feature type="domain" description="RecX third three-helical" evidence="7">
    <location>
        <begin position="122"/>
        <end position="162"/>
    </location>
</feature>
<dbReference type="OrthoDB" id="7066780at2"/>
<name>A0A1X9NDU8_9GAMM</name>
<comment type="subcellular location">
    <subcellularLocation>
        <location evidence="1 5">Cytoplasm</location>
    </subcellularLocation>
</comment>
<organism evidence="8 9">
    <name type="scientific">Oceanicoccus sagamiensis</name>
    <dbReference type="NCBI Taxonomy" id="716816"/>
    <lineage>
        <taxon>Bacteria</taxon>
        <taxon>Pseudomonadati</taxon>
        <taxon>Pseudomonadota</taxon>
        <taxon>Gammaproteobacteria</taxon>
        <taxon>Cellvibrionales</taxon>
        <taxon>Spongiibacteraceae</taxon>
        <taxon>Oceanicoccus</taxon>
    </lineage>
</organism>
<protein>
    <recommendedName>
        <fullName evidence="3 5">Regulatory protein RecX</fullName>
    </recommendedName>
</protein>
<dbReference type="InterPro" id="IPR003783">
    <property type="entry name" value="Regulatory_RecX"/>
</dbReference>